<geneLocation type="plasmid" evidence="2">
    <name>pCBMA213_1</name>
</geneLocation>
<keyword evidence="1" id="KW-0812">Transmembrane</keyword>
<keyword evidence="2" id="KW-0614">Plasmid</keyword>
<keyword evidence="1" id="KW-1133">Transmembrane helix</keyword>
<evidence type="ECO:0000313" key="2">
    <source>
        <dbReference type="EMBL" id="AVN58321.1"/>
    </source>
</evidence>
<proteinExistence type="predicted"/>
<gene>
    <name evidence="2" type="ORF">B5P44_p00026</name>
</gene>
<reference evidence="2" key="1">
    <citation type="journal article" date="2018" name="Front. Microbiol.">
        <title>Beyond the Limits: tRNA Array Units in Mycobacterium Genomes.</title>
        <authorList>
            <person name="Morgado S.M."/>
            <person name="Vicente A.C."/>
        </authorList>
    </citation>
    <scope>NUCLEOTIDE SEQUENCE</scope>
    <source>
        <strain evidence="2">CBMA 213</strain>
        <plasmid evidence="2">pCBMA213_1</plasmid>
    </source>
</reference>
<organism evidence="2">
    <name type="scientific">Mycolicibacterium sp. CBMA 213</name>
    <dbReference type="NCBI Taxonomy" id="1968788"/>
    <lineage>
        <taxon>Bacteria</taxon>
        <taxon>Bacillati</taxon>
        <taxon>Actinomycetota</taxon>
        <taxon>Actinomycetes</taxon>
        <taxon>Mycobacteriales</taxon>
        <taxon>Mycobacteriaceae</taxon>
        <taxon>Mycolicibacterium</taxon>
    </lineage>
</organism>
<keyword evidence="1" id="KW-0472">Membrane</keyword>
<dbReference type="EMBL" id="MF600313">
    <property type="protein sequence ID" value="AVN58321.1"/>
    <property type="molecule type" value="Genomic_DNA"/>
</dbReference>
<dbReference type="AlphaFoldDB" id="A0A343VQZ7"/>
<accession>A0A343VQZ7</accession>
<sequence length="101" mass="11736">MTTYLLGVATPILLGYIGFGIFIMKENWRAHPSEHWISQYRSPYAEPPLFVRSWPVFLALWLPTPLLWPLTMVIGKWLNWRYRNAHNTAAEAARDVAQHTA</sequence>
<evidence type="ECO:0000256" key="1">
    <source>
        <dbReference type="SAM" id="Phobius"/>
    </source>
</evidence>
<name>A0A343VQZ7_9MYCO</name>
<dbReference type="RefSeq" id="WP_155921798.1">
    <property type="nucleotide sequence ID" value="NZ_MF600313.1"/>
</dbReference>
<protein>
    <submittedName>
        <fullName evidence="2">Uncharacterized protein</fullName>
    </submittedName>
</protein>
<feature type="transmembrane region" description="Helical" evidence="1">
    <location>
        <begin position="5"/>
        <end position="24"/>
    </location>
</feature>
<feature type="transmembrane region" description="Helical" evidence="1">
    <location>
        <begin position="54"/>
        <end position="74"/>
    </location>
</feature>